<accession>A0A410MHV6</accession>
<organism evidence="1 2">
    <name type="scientific">Halobacillus litoralis</name>
    <dbReference type="NCBI Taxonomy" id="45668"/>
    <lineage>
        <taxon>Bacteria</taxon>
        <taxon>Bacillati</taxon>
        <taxon>Bacillota</taxon>
        <taxon>Bacilli</taxon>
        <taxon>Bacillales</taxon>
        <taxon>Bacillaceae</taxon>
        <taxon>Halobacillus</taxon>
    </lineage>
</organism>
<sequence length="82" mass="9352">MQKGSSYSEGNEELQLFELCIKSASFNVLGKRVIFFDLKTKKITLFRGPCFHDKRSVVMLAASTPRQAIREKQQQTLTTPLD</sequence>
<proteinExistence type="predicted"/>
<gene>
    <name evidence="1" type="ORF">HLI_19660</name>
</gene>
<protein>
    <submittedName>
        <fullName evidence="1">Uncharacterized protein</fullName>
    </submittedName>
</protein>
<dbReference type="AlphaFoldDB" id="A0A410MHV6"/>
<dbReference type="RefSeq" id="WP_128526540.1">
    <property type="nucleotide sequence ID" value="NZ_CP026118.1"/>
</dbReference>
<reference evidence="1 2" key="1">
    <citation type="submission" date="2018-01" db="EMBL/GenBank/DDBJ databases">
        <title>The whole genome sequencing and assembly of Halobacillus litoralis ERB031 strain.</title>
        <authorList>
            <person name="Lee S.-J."/>
            <person name="Park M.-K."/>
            <person name="Kim J.-Y."/>
            <person name="Lee Y.-J."/>
            <person name="Yi H."/>
            <person name="Bahn Y.-S."/>
            <person name="Kim J.F."/>
            <person name="Lee D.-W."/>
        </authorList>
    </citation>
    <scope>NUCLEOTIDE SEQUENCE [LARGE SCALE GENOMIC DNA]</scope>
    <source>
        <strain evidence="1 2">ERB 031</strain>
    </source>
</reference>
<evidence type="ECO:0000313" key="1">
    <source>
        <dbReference type="EMBL" id="QAS54273.1"/>
    </source>
</evidence>
<dbReference type="Proteomes" id="UP000287756">
    <property type="component" value="Chromosome"/>
</dbReference>
<name>A0A410MHV6_9BACI</name>
<dbReference type="KEGG" id="hli:HLI_19660"/>
<evidence type="ECO:0000313" key="2">
    <source>
        <dbReference type="Proteomes" id="UP000287756"/>
    </source>
</evidence>
<dbReference type="EMBL" id="CP026118">
    <property type="protein sequence ID" value="QAS54273.1"/>
    <property type="molecule type" value="Genomic_DNA"/>
</dbReference>